<keyword evidence="11" id="KW-1185">Reference proteome</keyword>
<dbReference type="EMBL" id="AGSI01000004">
    <property type="protein sequence ID" value="EIE25047.1"/>
    <property type="molecule type" value="Genomic_DNA"/>
</dbReference>
<evidence type="ECO:0000256" key="7">
    <source>
        <dbReference type="SAM" id="MobiDB-lite"/>
    </source>
</evidence>
<dbReference type="KEGG" id="csl:COCSUDRAFT_40400"/>
<dbReference type="InterPro" id="IPR017853">
    <property type="entry name" value="GH"/>
</dbReference>
<keyword evidence="2 10" id="KW-0378">Hydrolase</keyword>
<comment type="caution">
    <text evidence="10">The sequence shown here is derived from an EMBL/GenBank/DDBJ whole genome shotgun (WGS) entry which is preliminary data.</text>
</comment>
<keyword evidence="3" id="KW-0136">Cellulose degradation</keyword>
<dbReference type="AlphaFoldDB" id="I0Z328"/>
<feature type="compositionally biased region" description="Polar residues" evidence="7">
    <location>
        <begin position="678"/>
        <end position="717"/>
    </location>
</feature>
<feature type="signal peptide" evidence="8">
    <location>
        <begin position="1"/>
        <end position="32"/>
    </location>
</feature>
<dbReference type="RefSeq" id="XP_005649591.1">
    <property type="nucleotide sequence ID" value="XM_005649534.1"/>
</dbReference>
<dbReference type="OrthoDB" id="442731at2759"/>
<evidence type="ECO:0000256" key="8">
    <source>
        <dbReference type="SAM" id="SignalP"/>
    </source>
</evidence>
<dbReference type="eggNOG" id="ENOG502QQ2D">
    <property type="taxonomic scope" value="Eukaryota"/>
</dbReference>
<feature type="domain" description="Glycoside hydrolase family 5" evidence="9">
    <location>
        <begin position="339"/>
        <end position="589"/>
    </location>
</feature>
<feature type="region of interest" description="Disordered" evidence="7">
    <location>
        <begin position="650"/>
        <end position="726"/>
    </location>
</feature>
<dbReference type="Pfam" id="PF00150">
    <property type="entry name" value="Cellulase"/>
    <property type="match status" value="1"/>
</dbReference>
<evidence type="ECO:0000256" key="1">
    <source>
        <dbReference type="ARBA" id="ARBA00005641"/>
    </source>
</evidence>
<dbReference type="InterPro" id="IPR018087">
    <property type="entry name" value="Glyco_hydro_5_CS"/>
</dbReference>
<evidence type="ECO:0000256" key="5">
    <source>
        <dbReference type="ARBA" id="ARBA00023295"/>
    </source>
</evidence>
<name>I0Z328_COCSC</name>
<gene>
    <name evidence="10" type="ORF">COCSUDRAFT_40400</name>
</gene>
<dbReference type="GO" id="GO:0030245">
    <property type="term" value="P:cellulose catabolic process"/>
    <property type="evidence" value="ECO:0007669"/>
    <property type="project" value="UniProtKB-KW"/>
</dbReference>
<keyword evidence="5" id="KW-0326">Glycosidase</keyword>
<protein>
    <submittedName>
        <fullName evidence="10">Glycoside hydrolase</fullName>
    </submittedName>
</protein>
<dbReference type="PANTHER" id="PTHR35923">
    <property type="entry name" value="MAJOR EXTRACELLULAR ENDOGLUCANASE"/>
    <property type="match status" value="1"/>
</dbReference>
<feature type="chain" id="PRO_5003636707" evidence="8">
    <location>
        <begin position="33"/>
        <end position="834"/>
    </location>
</feature>
<organism evidence="10 11">
    <name type="scientific">Coccomyxa subellipsoidea (strain C-169)</name>
    <name type="common">Green microalga</name>
    <dbReference type="NCBI Taxonomy" id="574566"/>
    <lineage>
        <taxon>Eukaryota</taxon>
        <taxon>Viridiplantae</taxon>
        <taxon>Chlorophyta</taxon>
        <taxon>core chlorophytes</taxon>
        <taxon>Trebouxiophyceae</taxon>
        <taxon>Trebouxiophyceae incertae sedis</taxon>
        <taxon>Coccomyxaceae</taxon>
        <taxon>Coccomyxa</taxon>
        <taxon>Coccomyxa subellipsoidea</taxon>
    </lineage>
</organism>
<evidence type="ECO:0000256" key="4">
    <source>
        <dbReference type="ARBA" id="ARBA00023277"/>
    </source>
</evidence>
<dbReference type="STRING" id="574566.I0Z328"/>
<comment type="similarity">
    <text evidence="1">Belongs to the glycosyl hydrolase 5 (cellulase A) family.</text>
</comment>
<dbReference type="InterPro" id="IPR001547">
    <property type="entry name" value="Glyco_hydro_5"/>
</dbReference>
<dbReference type="GeneID" id="17043050"/>
<evidence type="ECO:0000259" key="9">
    <source>
        <dbReference type="Pfam" id="PF00150"/>
    </source>
</evidence>
<keyword evidence="6" id="KW-0624">Polysaccharide degradation</keyword>
<dbReference type="PROSITE" id="PS00659">
    <property type="entry name" value="GLYCOSYL_HYDROL_F5"/>
    <property type="match status" value="1"/>
</dbReference>
<evidence type="ECO:0000313" key="11">
    <source>
        <dbReference type="Proteomes" id="UP000007264"/>
    </source>
</evidence>
<dbReference type="GO" id="GO:0004553">
    <property type="term" value="F:hydrolase activity, hydrolyzing O-glycosyl compounds"/>
    <property type="evidence" value="ECO:0007669"/>
    <property type="project" value="InterPro"/>
</dbReference>
<proteinExistence type="inferred from homology"/>
<dbReference type="Proteomes" id="UP000007264">
    <property type="component" value="Unassembled WGS sequence"/>
</dbReference>
<evidence type="ECO:0000256" key="2">
    <source>
        <dbReference type="ARBA" id="ARBA00022801"/>
    </source>
</evidence>
<dbReference type="Gene3D" id="3.20.20.80">
    <property type="entry name" value="Glycosidases"/>
    <property type="match status" value="1"/>
</dbReference>
<accession>I0Z328</accession>
<keyword evidence="4" id="KW-0119">Carbohydrate metabolism</keyword>
<reference evidence="10 11" key="1">
    <citation type="journal article" date="2012" name="Genome Biol.">
        <title>The genome of the polar eukaryotic microalga coccomyxa subellipsoidea reveals traits of cold adaptation.</title>
        <authorList>
            <person name="Blanc G."/>
            <person name="Agarkova I."/>
            <person name="Grimwood J."/>
            <person name="Kuo A."/>
            <person name="Brueggeman A."/>
            <person name="Dunigan D."/>
            <person name="Gurnon J."/>
            <person name="Ladunga I."/>
            <person name="Lindquist E."/>
            <person name="Lucas S."/>
            <person name="Pangilinan J."/>
            <person name="Proschold T."/>
            <person name="Salamov A."/>
            <person name="Schmutz J."/>
            <person name="Weeks D."/>
            <person name="Yamada T."/>
            <person name="Claverie J.M."/>
            <person name="Grigoriev I."/>
            <person name="Van Etten J."/>
            <person name="Lomsadze A."/>
            <person name="Borodovsky M."/>
        </authorList>
    </citation>
    <scope>NUCLEOTIDE SEQUENCE [LARGE SCALE GENOMIC DNA]</scope>
    <source>
        <strain evidence="10 11">C-169</strain>
    </source>
</reference>
<keyword evidence="8" id="KW-0732">Signal</keyword>
<evidence type="ECO:0000256" key="6">
    <source>
        <dbReference type="ARBA" id="ARBA00023326"/>
    </source>
</evidence>
<dbReference type="PANTHER" id="PTHR35923:SF2">
    <property type="entry name" value="ENDOGLUCANASE"/>
    <property type="match status" value="1"/>
</dbReference>
<sequence>MLSLTFLCDFQVSRRDCLLVMALAAVLSQAAAEQAAAEQAVTIEGYNAAGITSSNYPKQISKGQRAVIDSVQQALGSSDITTPKLDSNPNPPVESPPIKVPETVAAEWHNIARPADAQCAVALKPYLIYSNAYDYISPDFSKAPTAAQVPTAYRGAVDLTLFSAGTSPIKAPYTITVTSPMYNSVLNVYNAALGDSTNGTASFQVTSSDLDLLADFSNMVNVTYFIDAKSQDLAPSSVSINGQLCSVQLNITLSNVVPPTTDQTETFAASAAVEQSTILYNTQPSSYTTSCTPVTDVQVGQSVIPPGTNIPTNARPPPQAVPSGGNSGTCNALVPNNSGYNRFLWSVKFLVDNGFLVLIDNHLNLDSTAVDNPTQWKNYWVNLMTGIIGMGKKYQDSVMVDILNEPDSRGLSWNTVSPLYLAAMDAIYAISPSTLFFVEGVGQLGYAMCWGDGFVTDNTLIQNFGLTDPKPFLNTVKTKGYRNNLVISPHYYPPSISGQRSDYTGVGLFTKMQNSFGYLTSGQGYGGQIYAVAFGETGSFYTAANDIAMLADMARYMRNDYSSLGGSYSAASFPHANIPHMYWWDWNANSGDTGGIVQDDWKTIIWSKINWLIGAINLTPWYLTYNGGGPSPPPPVVSCSHANPCANPPADPTTVKSYTDPHAHPQAADSNAYKHPQATDSNTYNHPQPTDSNAYNHPQATNSNTYIHPQATNSNAYSHPHPHEHPATWHQRLHYHLHPQFCAVSNGGAGRINAPYTLSIYSPNYALIAGQAWNWGASGSANSGTISGAVSQTWQSLPPGGTVGGIGANIWATTNNLAPTAGSINGVPCIIKRG</sequence>
<dbReference type="SUPFAM" id="SSF51445">
    <property type="entry name" value="(Trans)glycosidases"/>
    <property type="match status" value="1"/>
</dbReference>
<evidence type="ECO:0000313" key="10">
    <source>
        <dbReference type="EMBL" id="EIE25047.1"/>
    </source>
</evidence>
<evidence type="ECO:0000256" key="3">
    <source>
        <dbReference type="ARBA" id="ARBA00023001"/>
    </source>
</evidence>